<gene>
    <name evidence="4 5" type="primary">PATE2</name>
</gene>
<keyword evidence="3" id="KW-1185">Reference proteome</keyword>
<evidence type="ECO:0000313" key="3">
    <source>
        <dbReference type="Proteomes" id="UP001652580"/>
    </source>
</evidence>
<reference evidence="4 5" key="1">
    <citation type="submission" date="2025-05" db="UniProtKB">
        <authorList>
            <consortium name="RefSeq"/>
        </authorList>
    </citation>
    <scope>IDENTIFICATION</scope>
</reference>
<protein>
    <submittedName>
        <fullName evidence="4 5">Prostate and testis expressed protein 2 isoform X1</fullName>
    </submittedName>
</protein>
<feature type="domain" description="UPAR/Ly6" evidence="2">
    <location>
        <begin position="29"/>
        <end position="68"/>
    </location>
</feature>
<dbReference type="RefSeq" id="XP_057408605.1">
    <property type="nucleotide sequence ID" value="XM_057552622.1"/>
</dbReference>
<feature type="signal peptide" evidence="1">
    <location>
        <begin position="1"/>
        <end position="18"/>
    </location>
</feature>
<dbReference type="PANTHER" id="PTHR47884:SF1">
    <property type="entry name" value="PROSTATE AND TESTIS EXPRESSED PROTEIN 2"/>
    <property type="match status" value="1"/>
</dbReference>
<feature type="domain" description="UPAR/Ly6" evidence="2">
    <location>
        <begin position="81"/>
        <end position="164"/>
    </location>
</feature>
<sequence length="192" mass="22689">MFVLFLLCIAFLVCMSKGEFREHLIEPSTMCYKCKKYHLGICYEGMRSCTLKYHQTCAVENIYLLTGKGDRVLTSKFFRFCNYCKDFNGMQCRRPMKQCWKFNLLLHNRSCTTDHFYFSDRVTGRHLYRYSALSCRPCEEGVFQVFHDLVRETYCCNHDNRCNDGSSLPEKSKIFGLEGKESIYDTEQVSYK</sequence>
<dbReference type="Proteomes" id="UP001652580">
    <property type="component" value="Chromosome 9"/>
</dbReference>
<evidence type="ECO:0000313" key="4">
    <source>
        <dbReference type="RefSeq" id="XP_057408604.1"/>
    </source>
</evidence>
<evidence type="ECO:0000313" key="5">
    <source>
        <dbReference type="RefSeq" id="XP_057408605.1"/>
    </source>
</evidence>
<proteinExistence type="predicted"/>
<dbReference type="InterPro" id="IPR016054">
    <property type="entry name" value="LY6_UPA_recep-like"/>
</dbReference>
<dbReference type="InterPro" id="IPR029691">
    <property type="entry name" value="PATE2"/>
</dbReference>
<dbReference type="RefSeq" id="XP_057408604.1">
    <property type="nucleotide sequence ID" value="XM_057552621.1"/>
</dbReference>
<accession>A0ABM3U2M6</accession>
<dbReference type="GeneID" id="103013831"/>
<dbReference type="Pfam" id="PF00021">
    <property type="entry name" value="UPAR_LY6"/>
    <property type="match status" value="2"/>
</dbReference>
<dbReference type="PANTHER" id="PTHR47884">
    <property type="entry name" value="PROSTATE AND TESTIS EXPRESSED PROTEIN 2"/>
    <property type="match status" value="1"/>
</dbReference>
<organism evidence="3 5">
    <name type="scientific">Balaenoptera acutorostrata</name>
    <name type="common">Common minke whale</name>
    <name type="synonym">Balaena rostrata</name>
    <dbReference type="NCBI Taxonomy" id="9767"/>
    <lineage>
        <taxon>Eukaryota</taxon>
        <taxon>Metazoa</taxon>
        <taxon>Chordata</taxon>
        <taxon>Craniata</taxon>
        <taxon>Vertebrata</taxon>
        <taxon>Euteleostomi</taxon>
        <taxon>Mammalia</taxon>
        <taxon>Eutheria</taxon>
        <taxon>Laurasiatheria</taxon>
        <taxon>Artiodactyla</taxon>
        <taxon>Whippomorpha</taxon>
        <taxon>Cetacea</taxon>
        <taxon>Mysticeti</taxon>
        <taxon>Balaenopteridae</taxon>
        <taxon>Balaenoptera</taxon>
    </lineage>
</organism>
<keyword evidence="1" id="KW-0732">Signal</keyword>
<evidence type="ECO:0000259" key="2">
    <source>
        <dbReference type="Pfam" id="PF00021"/>
    </source>
</evidence>
<feature type="chain" id="PRO_5045025307" evidence="1">
    <location>
        <begin position="19"/>
        <end position="192"/>
    </location>
</feature>
<evidence type="ECO:0000256" key="1">
    <source>
        <dbReference type="SAM" id="SignalP"/>
    </source>
</evidence>
<name>A0ABM3U2M6_BALAC</name>